<proteinExistence type="predicted"/>
<evidence type="ECO:0000313" key="3">
    <source>
        <dbReference type="WBParaSite" id="SBAD_0000629701-mRNA-1"/>
    </source>
</evidence>
<reference evidence="1 2" key="2">
    <citation type="submission" date="2018-11" db="EMBL/GenBank/DDBJ databases">
        <authorList>
            <consortium name="Pathogen Informatics"/>
        </authorList>
    </citation>
    <scope>NUCLEOTIDE SEQUENCE [LARGE SCALE GENOMIC DNA]</scope>
</reference>
<keyword evidence="2" id="KW-1185">Reference proteome</keyword>
<dbReference type="WBParaSite" id="SBAD_0000629701-mRNA-1">
    <property type="protein sequence ID" value="SBAD_0000629701-mRNA-1"/>
    <property type="gene ID" value="SBAD_0000629701"/>
</dbReference>
<reference evidence="3" key="1">
    <citation type="submission" date="2016-06" db="UniProtKB">
        <authorList>
            <consortium name="WormBaseParasite"/>
        </authorList>
    </citation>
    <scope>IDENTIFICATION</scope>
</reference>
<accession>A0A183IR14</accession>
<evidence type="ECO:0000313" key="2">
    <source>
        <dbReference type="Proteomes" id="UP000270296"/>
    </source>
</evidence>
<dbReference type="EMBL" id="UZAM01009464">
    <property type="protein sequence ID" value="VDP09103.1"/>
    <property type="molecule type" value="Genomic_DNA"/>
</dbReference>
<protein>
    <submittedName>
        <fullName evidence="3">TetR family transcriptional regulator</fullName>
    </submittedName>
</protein>
<gene>
    <name evidence="1" type="ORF">SBAD_LOCUS6061</name>
</gene>
<dbReference type="Proteomes" id="UP000270296">
    <property type="component" value="Unassembled WGS sequence"/>
</dbReference>
<sequence>MEGCTSDGKLEEEIDLGIGVASGVLRELARP</sequence>
<organism evidence="3">
    <name type="scientific">Soboliphyme baturini</name>
    <dbReference type="NCBI Taxonomy" id="241478"/>
    <lineage>
        <taxon>Eukaryota</taxon>
        <taxon>Metazoa</taxon>
        <taxon>Ecdysozoa</taxon>
        <taxon>Nematoda</taxon>
        <taxon>Enoplea</taxon>
        <taxon>Dorylaimia</taxon>
        <taxon>Dioctophymatida</taxon>
        <taxon>Dioctophymatoidea</taxon>
        <taxon>Soboliphymatidae</taxon>
        <taxon>Soboliphyme</taxon>
    </lineage>
</organism>
<name>A0A183IR14_9BILA</name>
<dbReference type="AlphaFoldDB" id="A0A183IR14"/>
<evidence type="ECO:0000313" key="1">
    <source>
        <dbReference type="EMBL" id="VDP09103.1"/>
    </source>
</evidence>